<gene>
    <name evidence="1" type="ORF">GNP95_10990</name>
</gene>
<name>A0A7X2Z109_9BACL</name>
<evidence type="ECO:0000313" key="2">
    <source>
        <dbReference type="Proteomes" id="UP000447876"/>
    </source>
</evidence>
<organism evidence="1 2">
    <name type="scientific">Paenibacillus woosongensis</name>
    <dbReference type="NCBI Taxonomy" id="307580"/>
    <lineage>
        <taxon>Bacteria</taxon>
        <taxon>Bacillati</taxon>
        <taxon>Bacillota</taxon>
        <taxon>Bacilli</taxon>
        <taxon>Bacillales</taxon>
        <taxon>Paenibacillaceae</taxon>
        <taxon>Paenibacillus</taxon>
    </lineage>
</organism>
<accession>A0A7X2Z109</accession>
<dbReference type="OrthoDB" id="2838806at2"/>
<dbReference type="Proteomes" id="UP000447876">
    <property type="component" value="Unassembled WGS sequence"/>
</dbReference>
<reference evidence="1 2" key="1">
    <citation type="submission" date="2019-11" db="EMBL/GenBank/DDBJ databases">
        <title>Draft genome sequences of five Paenibacillus species of dairy origin.</title>
        <authorList>
            <person name="Olajide A.M."/>
            <person name="Chen S."/>
            <person name="Lapointe G."/>
        </authorList>
    </citation>
    <scope>NUCLEOTIDE SEQUENCE [LARGE SCALE GENOMIC DNA]</scope>
    <source>
        <strain evidence="1 2">12CR55</strain>
    </source>
</reference>
<evidence type="ECO:0000313" key="1">
    <source>
        <dbReference type="EMBL" id="MUG45513.1"/>
    </source>
</evidence>
<sequence length="266" mass="30732">MDSEKTRKDELKKTFKIDQGALGEFQRVYLSSIAPMQDAIRKLAESFRVNIPKIEFPKIQFPKIDLGEFTKNLEEECKSNAKYGWCLSSEMPFGAYREIARTDDTQEVRDQLFVKMFEEDGFRLYNDEKRFIISSSSEEWRDFYIECFQAFEGGMLKAVIPSLISAIEHELASGIESGEIGKKLIRNAQQSFESKWGPTGFVYVMGASVISLLENGLFRGDDFSKPRQPLLNRNRVLHGRDNPSEWRNTDVYKLITIISAIQMFRD</sequence>
<protein>
    <submittedName>
        <fullName evidence="1">Uncharacterized protein</fullName>
    </submittedName>
</protein>
<comment type="caution">
    <text evidence="1">The sequence shown here is derived from an EMBL/GenBank/DDBJ whole genome shotgun (WGS) entry which is preliminary data.</text>
</comment>
<proteinExistence type="predicted"/>
<dbReference type="RefSeq" id="WP_155610930.1">
    <property type="nucleotide sequence ID" value="NZ_WNZW01000003.1"/>
</dbReference>
<dbReference type="AlphaFoldDB" id="A0A7X2Z109"/>
<dbReference type="EMBL" id="WNZW01000003">
    <property type="protein sequence ID" value="MUG45513.1"/>
    <property type="molecule type" value="Genomic_DNA"/>
</dbReference>